<dbReference type="InterPro" id="IPR042100">
    <property type="entry name" value="Bug_dom1"/>
</dbReference>
<dbReference type="PANTHER" id="PTHR42928">
    <property type="entry name" value="TRICARBOXYLATE-BINDING PROTEIN"/>
    <property type="match status" value="1"/>
</dbReference>
<keyword evidence="4" id="KW-1185">Reference proteome</keyword>
<accession>A0ABW2QPS0</accession>
<dbReference type="SUPFAM" id="SSF53850">
    <property type="entry name" value="Periplasmic binding protein-like II"/>
    <property type="match status" value="1"/>
</dbReference>
<dbReference type="EMBL" id="JBHTCA010000028">
    <property type="protein sequence ID" value="MFC7411291.1"/>
    <property type="molecule type" value="Genomic_DNA"/>
</dbReference>
<dbReference type="Pfam" id="PF03401">
    <property type="entry name" value="TctC"/>
    <property type="match status" value="1"/>
</dbReference>
<gene>
    <name evidence="3" type="ORF">ACFQPB_20705</name>
</gene>
<comment type="similarity">
    <text evidence="1">Belongs to the UPF0065 (bug) family.</text>
</comment>
<dbReference type="Gene3D" id="3.40.190.150">
    <property type="entry name" value="Bordetella uptake gene, domain 1"/>
    <property type="match status" value="1"/>
</dbReference>
<dbReference type="InterPro" id="IPR005064">
    <property type="entry name" value="BUG"/>
</dbReference>
<feature type="chain" id="PRO_5047422449" evidence="2">
    <location>
        <begin position="31"/>
        <end position="335"/>
    </location>
</feature>
<evidence type="ECO:0000256" key="2">
    <source>
        <dbReference type="SAM" id="SignalP"/>
    </source>
</evidence>
<evidence type="ECO:0000313" key="3">
    <source>
        <dbReference type="EMBL" id="MFC7411291.1"/>
    </source>
</evidence>
<dbReference type="Proteomes" id="UP001596501">
    <property type="component" value="Unassembled WGS sequence"/>
</dbReference>
<reference evidence="4" key="1">
    <citation type="journal article" date="2019" name="Int. J. Syst. Evol. Microbiol.">
        <title>The Global Catalogue of Microorganisms (GCM) 10K type strain sequencing project: providing services to taxonomists for standard genome sequencing and annotation.</title>
        <authorList>
            <consortium name="The Broad Institute Genomics Platform"/>
            <consortium name="The Broad Institute Genome Sequencing Center for Infectious Disease"/>
            <person name="Wu L."/>
            <person name="Ma J."/>
        </authorList>
    </citation>
    <scope>NUCLEOTIDE SEQUENCE [LARGE SCALE GENOMIC DNA]</scope>
    <source>
        <strain evidence="4">CGMCC 1.12371</strain>
    </source>
</reference>
<dbReference type="RefSeq" id="WP_382227495.1">
    <property type="nucleotide sequence ID" value="NZ_JBHTCA010000028.1"/>
</dbReference>
<name>A0ABW2QPS0_9BURK</name>
<dbReference type="Gene3D" id="3.40.190.10">
    <property type="entry name" value="Periplasmic binding protein-like II"/>
    <property type="match status" value="1"/>
</dbReference>
<feature type="signal peptide" evidence="2">
    <location>
        <begin position="1"/>
        <end position="30"/>
    </location>
</feature>
<comment type="caution">
    <text evidence="3">The sequence shown here is derived from an EMBL/GenBank/DDBJ whole genome shotgun (WGS) entry which is preliminary data.</text>
</comment>
<evidence type="ECO:0000256" key="1">
    <source>
        <dbReference type="ARBA" id="ARBA00006987"/>
    </source>
</evidence>
<organism evidence="3 4">
    <name type="scientific">Hydrogenophaga atypica</name>
    <dbReference type="NCBI Taxonomy" id="249409"/>
    <lineage>
        <taxon>Bacteria</taxon>
        <taxon>Pseudomonadati</taxon>
        <taxon>Pseudomonadota</taxon>
        <taxon>Betaproteobacteria</taxon>
        <taxon>Burkholderiales</taxon>
        <taxon>Comamonadaceae</taxon>
        <taxon>Hydrogenophaga</taxon>
    </lineage>
</organism>
<keyword evidence="2" id="KW-0732">Signal</keyword>
<proteinExistence type="inferred from homology"/>
<protein>
    <submittedName>
        <fullName evidence="3">Bug family tripartite tricarboxylate transporter substrate binding protein</fullName>
    </submittedName>
</protein>
<evidence type="ECO:0000313" key="4">
    <source>
        <dbReference type="Proteomes" id="UP001596501"/>
    </source>
</evidence>
<sequence length="335" mass="35472">MNFSVLRRVSFLGLGALCVASLVAVTSAHAQTPGAAFPNKPIRVVVPFPAGGAIDTFVRTIGPELERQLGQTIVVFNKPGGGSQIAASDVLLSPADGHTVFVGQIGDFTVNPLLYKNINYIPSRDFEPVTMLVRAPQVMLANTGGKISTVKSLKETMANPSGLVTYGSFGPGTAPHLLGHILSKQASGAKFTHVPYKGFPPAMQALMTQEVDLLFDAVPGTLNMMKTGKVVPLAVAGTQRNSLLPDVPTTAEIGFPALVMDFWIGAVVKKGTSATIVNKLSDAFQRAVASPENLKRFNDLGYVRVATTPAEFESTIRSETEKIKPVIIETGVSID</sequence>
<dbReference type="CDD" id="cd07012">
    <property type="entry name" value="PBP2_Bug_TTT"/>
    <property type="match status" value="1"/>
</dbReference>
<dbReference type="PIRSF" id="PIRSF017082">
    <property type="entry name" value="YflP"/>
    <property type="match status" value="1"/>
</dbReference>
<dbReference type="PANTHER" id="PTHR42928:SF5">
    <property type="entry name" value="BLR1237 PROTEIN"/>
    <property type="match status" value="1"/>
</dbReference>